<comment type="caution">
    <text evidence="1">The sequence shown here is derived from an EMBL/GenBank/DDBJ whole genome shotgun (WGS) entry which is preliminary data.</text>
</comment>
<organism evidence="1 2">
    <name type="scientific">Trifolium medium</name>
    <dbReference type="NCBI Taxonomy" id="97028"/>
    <lineage>
        <taxon>Eukaryota</taxon>
        <taxon>Viridiplantae</taxon>
        <taxon>Streptophyta</taxon>
        <taxon>Embryophyta</taxon>
        <taxon>Tracheophyta</taxon>
        <taxon>Spermatophyta</taxon>
        <taxon>Magnoliopsida</taxon>
        <taxon>eudicotyledons</taxon>
        <taxon>Gunneridae</taxon>
        <taxon>Pentapetalae</taxon>
        <taxon>rosids</taxon>
        <taxon>fabids</taxon>
        <taxon>Fabales</taxon>
        <taxon>Fabaceae</taxon>
        <taxon>Papilionoideae</taxon>
        <taxon>50 kb inversion clade</taxon>
        <taxon>NPAAA clade</taxon>
        <taxon>Hologalegina</taxon>
        <taxon>IRL clade</taxon>
        <taxon>Trifolieae</taxon>
        <taxon>Trifolium</taxon>
    </lineage>
</organism>
<feature type="non-terminal residue" evidence="1">
    <location>
        <position position="1"/>
    </location>
</feature>
<reference evidence="1 2" key="1">
    <citation type="journal article" date="2018" name="Front. Plant Sci.">
        <title>Red Clover (Trifolium pratense) and Zigzag Clover (T. medium) - A Picture of Genomic Similarities and Differences.</title>
        <authorList>
            <person name="Dluhosova J."/>
            <person name="Istvanek J."/>
            <person name="Nedelnik J."/>
            <person name="Repkova J."/>
        </authorList>
    </citation>
    <scope>NUCLEOTIDE SEQUENCE [LARGE SCALE GENOMIC DNA]</scope>
    <source>
        <strain evidence="2">cv. 10/8</strain>
        <tissue evidence="1">Leaf</tissue>
    </source>
</reference>
<proteinExistence type="predicted"/>
<evidence type="ECO:0000313" key="1">
    <source>
        <dbReference type="EMBL" id="MCI30577.1"/>
    </source>
</evidence>
<dbReference type="Proteomes" id="UP000265520">
    <property type="component" value="Unassembled WGS sequence"/>
</dbReference>
<evidence type="ECO:0000313" key="2">
    <source>
        <dbReference type="Proteomes" id="UP000265520"/>
    </source>
</evidence>
<keyword evidence="2" id="KW-1185">Reference proteome</keyword>
<evidence type="ECO:0008006" key="3">
    <source>
        <dbReference type="Google" id="ProtNLM"/>
    </source>
</evidence>
<dbReference type="EMBL" id="LXQA010180683">
    <property type="protein sequence ID" value="MCI30577.1"/>
    <property type="molecule type" value="Genomic_DNA"/>
</dbReference>
<sequence>LKLSGEALGLLVALNSVHELNFGSVGFELDSKRVIDSFHSSKCDFTEFCGDR</sequence>
<dbReference type="AlphaFoldDB" id="A0A392R2U5"/>
<accession>A0A392R2U5</accession>
<protein>
    <recommendedName>
        <fullName evidence="3">RNase H type-1 domain-containing protein</fullName>
    </recommendedName>
</protein>
<name>A0A392R2U5_9FABA</name>